<dbReference type="InterPro" id="IPR001917">
    <property type="entry name" value="Aminotrans_II_pyridoxalP_BS"/>
</dbReference>
<dbReference type="PANTHER" id="PTHR13693">
    <property type="entry name" value="CLASS II AMINOTRANSFERASE/8-AMINO-7-OXONONANOATE SYNTHASE"/>
    <property type="match status" value="1"/>
</dbReference>
<evidence type="ECO:0000256" key="2">
    <source>
        <dbReference type="ARBA" id="ARBA00004746"/>
    </source>
</evidence>
<comment type="cofactor">
    <cofactor evidence="1 9 10">
        <name>pyridoxal 5'-phosphate</name>
        <dbReference type="ChEBI" id="CHEBI:597326"/>
    </cofactor>
</comment>
<organism evidence="12 13">
    <name type="scientific">Desulfobacca acetoxidans (strain ATCC 700848 / DSM 11109 / ASRB2)</name>
    <dbReference type="NCBI Taxonomy" id="880072"/>
    <lineage>
        <taxon>Bacteria</taxon>
        <taxon>Pseudomonadati</taxon>
        <taxon>Thermodesulfobacteriota</taxon>
        <taxon>Desulfobaccia</taxon>
        <taxon>Desulfobaccales</taxon>
        <taxon>Desulfobaccaceae</taxon>
        <taxon>Desulfobacca</taxon>
    </lineage>
</organism>
<keyword evidence="7 9" id="KW-0663">Pyridoxal phosphate</keyword>
<dbReference type="Gene3D" id="3.90.1150.10">
    <property type="entry name" value="Aspartate Aminotransferase, domain 1"/>
    <property type="match status" value="1"/>
</dbReference>
<evidence type="ECO:0000256" key="6">
    <source>
        <dbReference type="ARBA" id="ARBA00022756"/>
    </source>
</evidence>
<feature type="domain" description="Aminotransferase class I/classII large" evidence="11">
    <location>
        <begin position="39"/>
        <end position="380"/>
    </location>
</feature>
<dbReference type="InterPro" id="IPR004839">
    <property type="entry name" value="Aminotransferase_I/II_large"/>
</dbReference>
<evidence type="ECO:0000313" key="12">
    <source>
        <dbReference type="EMBL" id="AEB08408.1"/>
    </source>
</evidence>
<dbReference type="OrthoDB" id="9807157at2"/>
<dbReference type="GO" id="GO:0030170">
    <property type="term" value="F:pyridoxal phosphate binding"/>
    <property type="evidence" value="ECO:0007669"/>
    <property type="project" value="InterPro"/>
</dbReference>
<name>F2NFZ5_DESAR</name>
<dbReference type="NCBIfam" id="TIGR00858">
    <property type="entry name" value="bioF"/>
    <property type="match status" value="1"/>
</dbReference>
<evidence type="ECO:0000256" key="5">
    <source>
        <dbReference type="ARBA" id="ARBA00022679"/>
    </source>
</evidence>
<keyword evidence="6" id="KW-0093">Biotin biosynthesis</keyword>
<reference evidence="13" key="2">
    <citation type="submission" date="2011-03" db="EMBL/GenBank/DDBJ databases">
        <title>The complete genome of Desulfobacca acetoxidans DSM 11109.</title>
        <authorList>
            <consortium name="US DOE Joint Genome Institute (JGI-PGF)"/>
            <person name="Lucas S."/>
            <person name="Copeland A."/>
            <person name="Lapidus A."/>
            <person name="Bruce D."/>
            <person name="Goodwin L."/>
            <person name="Pitluck S."/>
            <person name="Peters L."/>
            <person name="Kyrpides N."/>
            <person name="Mavromatis K."/>
            <person name="Ivanova N."/>
            <person name="Ovchinnikova G."/>
            <person name="Teshima H."/>
            <person name="Detter J.C."/>
            <person name="Han C."/>
            <person name="Land M."/>
            <person name="Hauser L."/>
            <person name="Markowitz V."/>
            <person name="Cheng J.-F."/>
            <person name="Hugenholtz P."/>
            <person name="Woyke T."/>
            <person name="Wu D."/>
            <person name="Spring S."/>
            <person name="Schueler E."/>
            <person name="Brambilla E."/>
            <person name="Klenk H.-P."/>
            <person name="Eisen J.A."/>
        </authorList>
    </citation>
    <scope>NUCLEOTIDE SEQUENCE [LARGE SCALE GENOMIC DNA]</scope>
    <source>
        <strain evidence="13">ATCC 700848 / DSM 11109 / ASRB2</strain>
    </source>
</reference>
<protein>
    <recommendedName>
        <fullName evidence="10">8-amino-7-ketopelargonate synthase</fullName>
        <ecNumber evidence="10">2.3.1.47</ecNumber>
    </recommendedName>
</protein>
<dbReference type="Proteomes" id="UP000000483">
    <property type="component" value="Chromosome"/>
</dbReference>
<evidence type="ECO:0000259" key="11">
    <source>
        <dbReference type="Pfam" id="PF00155"/>
    </source>
</evidence>
<comment type="similarity">
    <text evidence="3 10">Belongs to the class-II pyridoxal-phosphate-dependent aminotransferase family. BioF subfamily.</text>
</comment>
<dbReference type="HOGENOM" id="CLU_015846_11_2_7"/>
<dbReference type="CDD" id="cd06454">
    <property type="entry name" value="KBL_like"/>
    <property type="match status" value="1"/>
</dbReference>
<keyword evidence="5 10" id="KW-0808">Transferase</keyword>
<dbReference type="eggNOG" id="COG0156">
    <property type="taxonomic scope" value="Bacteria"/>
</dbReference>
<proteinExistence type="inferred from homology"/>
<comment type="subunit">
    <text evidence="4 10">Homodimer.</text>
</comment>
<dbReference type="GO" id="GO:0009102">
    <property type="term" value="P:biotin biosynthetic process"/>
    <property type="evidence" value="ECO:0007669"/>
    <property type="project" value="UniProtKB-UniRule"/>
</dbReference>
<dbReference type="KEGG" id="dao:Desac_0522"/>
<accession>F2NFZ5</accession>
<comment type="function">
    <text evidence="10">Catalyzes the decarboxylative condensation of pimeloyl-[acyl-carrier protein] and L-alanine to produce 8-amino-7-oxononanoate (AON), [acyl-carrier protein], and carbon dioxide.</text>
</comment>
<comment type="catalytic activity">
    <reaction evidence="8 10">
        <text>6-carboxyhexanoyl-[ACP] + L-alanine + H(+) = (8S)-8-amino-7-oxononanoate + holo-[ACP] + CO2</text>
        <dbReference type="Rhea" id="RHEA:42288"/>
        <dbReference type="Rhea" id="RHEA-COMP:9685"/>
        <dbReference type="Rhea" id="RHEA-COMP:9955"/>
        <dbReference type="ChEBI" id="CHEBI:15378"/>
        <dbReference type="ChEBI" id="CHEBI:16526"/>
        <dbReference type="ChEBI" id="CHEBI:57972"/>
        <dbReference type="ChEBI" id="CHEBI:64479"/>
        <dbReference type="ChEBI" id="CHEBI:78846"/>
        <dbReference type="ChEBI" id="CHEBI:149468"/>
        <dbReference type="EC" id="2.3.1.47"/>
    </reaction>
</comment>
<evidence type="ECO:0000256" key="3">
    <source>
        <dbReference type="ARBA" id="ARBA00010008"/>
    </source>
</evidence>
<dbReference type="UniPathway" id="UPA00078"/>
<reference evidence="12 13" key="1">
    <citation type="journal article" date="2011" name="Stand. Genomic Sci.">
        <title>Complete genome sequence of the acetate-degrading sulfate reducer Desulfobacca acetoxidans type strain (ASRB2).</title>
        <authorList>
            <person name="Goker M."/>
            <person name="Teshima H."/>
            <person name="Lapidus A."/>
            <person name="Nolan M."/>
            <person name="Lucas S."/>
            <person name="Hammon N."/>
            <person name="Deshpande S."/>
            <person name="Cheng J.F."/>
            <person name="Tapia R."/>
            <person name="Han C."/>
            <person name="Goodwin L."/>
            <person name="Pitluck S."/>
            <person name="Huntemann M."/>
            <person name="Liolios K."/>
            <person name="Ivanova N."/>
            <person name="Pagani I."/>
            <person name="Mavromatis K."/>
            <person name="Ovchinikova G."/>
            <person name="Pati A."/>
            <person name="Chen A."/>
            <person name="Palaniappan K."/>
            <person name="Land M."/>
            <person name="Hauser L."/>
            <person name="Brambilla E.M."/>
            <person name="Rohde M."/>
            <person name="Spring S."/>
            <person name="Detter J.C."/>
            <person name="Woyke T."/>
            <person name="Bristow J."/>
            <person name="Eisen J.A."/>
            <person name="Markowitz V."/>
            <person name="Hugenholtz P."/>
            <person name="Kyrpides N.C."/>
            <person name="Klenk H.P."/>
        </authorList>
    </citation>
    <scope>NUCLEOTIDE SEQUENCE [LARGE SCALE GENOMIC DNA]</scope>
    <source>
        <strain evidence="13">ATCC 700848 / DSM 11109 / ASRB2</strain>
    </source>
</reference>
<dbReference type="GO" id="GO:0008710">
    <property type="term" value="F:8-amino-7-oxononanoate synthase activity"/>
    <property type="evidence" value="ECO:0007669"/>
    <property type="project" value="UniProtKB-UniRule"/>
</dbReference>
<evidence type="ECO:0000256" key="7">
    <source>
        <dbReference type="ARBA" id="ARBA00022898"/>
    </source>
</evidence>
<dbReference type="PROSITE" id="PS00599">
    <property type="entry name" value="AA_TRANSFER_CLASS_2"/>
    <property type="match status" value="1"/>
</dbReference>
<gene>
    <name evidence="12" type="ordered locus">Desac_0522</name>
</gene>
<dbReference type="SUPFAM" id="SSF53383">
    <property type="entry name" value="PLP-dependent transferases"/>
    <property type="match status" value="1"/>
</dbReference>
<evidence type="ECO:0000256" key="9">
    <source>
        <dbReference type="PIRSR" id="PIRSR604723-51"/>
    </source>
</evidence>
<keyword evidence="13" id="KW-1185">Reference proteome</keyword>
<dbReference type="InterPro" id="IPR015421">
    <property type="entry name" value="PyrdxlP-dep_Trfase_major"/>
</dbReference>
<dbReference type="RefSeq" id="WP_013705521.1">
    <property type="nucleotide sequence ID" value="NC_015388.1"/>
</dbReference>
<evidence type="ECO:0000256" key="10">
    <source>
        <dbReference type="RuleBase" id="RU003693"/>
    </source>
</evidence>
<dbReference type="InterPro" id="IPR015424">
    <property type="entry name" value="PyrdxlP-dep_Trfase"/>
</dbReference>
<dbReference type="InterPro" id="IPR004723">
    <property type="entry name" value="AONS_Archaea/Proteobacteria"/>
</dbReference>
<dbReference type="AlphaFoldDB" id="F2NFZ5"/>
<comment type="pathway">
    <text evidence="2 10">Cofactor biosynthesis; biotin biosynthesis.</text>
</comment>
<sequence length="395" mass="42470">MGFDLQPELEALEAQHLRRRLQVIDQVLPGGKVIVGGREFLNLSSNDYLGLALDPRLIAAAQAAAGRWGAGSTASRLITGTLALHQQVETEVADFKGTDRAIIFNTGYMANVGVISALMGKGDVILSDRLNHASIIDGMRLSEAGFYRYPHRDLNRLEDLLKKYCAVRRLLIVTDSVFSVDGDLAPLADLVRLKERYGAWLMIDEAHATGVLGATGAGLAEALGLSAGIEIHMGTFSKALGSFGAYVAGSAPLIDMLHNRARAFIYSTALPPPVLGAMQAALAIVRQEPEPRDYLLEQATLFRQRLQAAGLDTLESETQIIPVLVGDNRRSLEFAARLRQIGLMAVAIRPPTVAAGSARLRFSLSAAHQPADLARAAEQIIAAGREMGLNKRTCS</sequence>
<evidence type="ECO:0000256" key="8">
    <source>
        <dbReference type="ARBA" id="ARBA00047715"/>
    </source>
</evidence>
<evidence type="ECO:0000256" key="1">
    <source>
        <dbReference type="ARBA" id="ARBA00001933"/>
    </source>
</evidence>
<dbReference type="EC" id="2.3.1.47" evidence="10"/>
<dbReference type="STRING" id="880072.Desac_0522"/>
<dbReference type="InterPro" id="IPR015422">
    <property type="entry name" value="PyrdxlP-dep_Trfase_small"/>
</dbReference>
<dbReference type="EMBL" id="CP002629">
    <property type="protein sequence ID" value="AEB08408.1"/>
    <property type="molecule type" value="Genomic_DNA"/>
</dbReference>
<dbReference type="PANTHER" id="PTHR13693:SF100">
    <property type="entry name" value="8-AMINO-7-OXONONANOATE SYNTHASE"/>
    <property type="match status" value="1"/>
</dbReference>
<keyword evidence="12" id="KW-0012">Acyltransferase</keyword>
<evidence type="ECO:0000256" key="4">
    <source>
        <dbReference type="ARBA" id="ARBA00011738"/>
    </source>
</evidence>
<evidence type="ECO:0000313" key="13">
    <source>
        <dbReference type="Proteomes" id="UP000000483"/>
    </source>
</evidence>
<dbReference type="InterPro" id="IPR050087">
    <property type="entry name" value="AON_synthase_class-II"/>
</dbReference>
<feature type="modified residue" description="N6-(pyridoxal phosphate)lysine" evidence="9">
    <location>
        <position position="238"/>
    </location>
</feature>
<dbReference type="Gene3D" id="3.40.640.10">
    <property type="entry name" value="Type I PLP-dependent aspartate aminotransferase-like (Major domain)"/>
    <property type="match status" value="1"/>
</dbReference>
<dbReference type="Pfam" id="PF00155">
    <property type="entry name" value="Aminotran_1_2"/>
    <property type="match status" value="1"/>
</dbReference>